<dbReference type="SUPFAM" id="SSF53098">
    <property type="entry name" value="Ribonuclease H-like"/>
    <property type="match status" value="1"/>
</dbReference>
<evidence type="ECO:0000256" key="1">
    <source>
        <dbReference type="ARBA" id="ARBA00022490"/>
    </source>
</evidence>
<keyword evidence="8" id="KW-1185">Reference proteome</keyword>
<accession>A0A7M1LGD0</accession>
<comment type="function">
    <text evidence="5">Could be a nuclease involved in processing of the 5'-end of pre-16S rRNA.</text>
</comment>
<dbReference type="InterPro" id="IPR006641">
    <property type="entry name" value="YqgF/RNaseH-like_dom"/>
</dbReference>
<keyword evidence="1 5" id="KW-0963">Cytoplasm</keyword>
<dbReference type="HAMAP" id="MF_00651">
    <property type="entry name" value="Nuclease_YqgF"/>
    <property type="match status" value="1"/>
</dbReference>
<dbReference type="InterPro" id="IPR037027">
    <property type="entry name" value="YqgF/RNaseH-like_dom_sf"/>
</dbReference>
<evidence type="ECO:0000313" key="7">
    <source>
        <dbReference type="EMBL" id="QOQ86936.1"/>
    </source>
</evidence>
<dbReference type="AlphaFoldDB" id="A0A7M1LGD0"/>
<feature type="domain" description="YqgF/RNase H-like" evidence="6">
    <location>
        <begin position="1"/>
        <end position="96"/>
    </location>
</feature>
<dbReference type="PANTHER" id="PTHR33317:SF4">
    <property type="entry name" value="POLYNUCLEOTIDYL TRANSFERASE, RIBONUCLEASE H-LIKE SUPERFAMILY PROTEIN"/>
    <property type="match status" value="1"/>
</dbReference>
<dbReference type="CDD" id="cd16964">
    <property type="entry name" value="YqgF"/>
    <property type="match status" value="1"/>
</dbReference>
<dbReference type="EC" id="3.1.-.-" evidence="5"/>
<keyword evidence="3 5" id="KW-0540">Nuclease</keyword>
<evidence type="ECO:0000256" key="4">
    <source>
        <dbReference type="ARBA" id="ARBA00022801"/>
    </source>
</evidence>
<evidence type="ECO:0000256" key="5">
    <source>
        <dbReference type="HAMAP-Rule" id="MF_00651"/>
    </source>
</evidence>
<proteinExistence type="inferred from homology"/>
<dbReference type="PANTHER" id="PTHR33317">
    <property type="entry name" value="POLYNUCLEOTIDYL TRANSFERASE, RIBONUCLEASE H-LIKE SUPERFAMILY PROTEIN"/>
    <property type="match status" value="1"/>
</dbReference>
<dbReference type="InterPro" id="IPR005227">
    <property type="entry name" value="YqgF"/>
</dbReference>
<dbReference type="NCBIfam" id="TIGR00250">
    <property type="entry name" value="RNAse_H_YqgF"/>
    <property type="match status" value="1"/>
</dbReference>
<name>A0A7M1LGD0_9BACT</name>
<organism evidence="7 8">
    <name type="scientific">Campylobacter corcagiensis</name>
    <dbReference type="NCBI Taxonomy" id="1448857"/>
    <lineage>
        <taxon>Bacteria</taxon>
        <taxon>Pseudomonadati</taxon>
        <taxon>Campylobacterota</taxon>
        <taxon>Epsilonproteobacteria</taxon>
        <taxon>Campylobacterales</taxon>
        <taxon>Campylobacteraceae</taxon>
        <taxon>Campylobacter</taxon>
    </lineage>
</organism>
<dbReference type="NCBIfam" id="NF001026">
    <property type="entry name" value="PRK00109.2-2"/>
    <property type="match status" value="1"/>
</dbReference>
<dbReference type="SMART" id="SM00732">
    <property type="entry name" value="YqgFc"/>
    <property type="match status" value="1"/>
</dbReference>
<dbReference type="GO" id="GO:0004518">
    <property type="term" value="F:nuclease activity"/>
    <property type="evidence" value="ECO:0007669"/>
    <property type="project" value="UniProtKB-KW"/>
</dbReference>
<dbReference type="GO" id="GO:0005829">
    <property type="term" value="C:cytosol"/>
    <property type="evidence" value="ECO:0007669"/>
    <property type="project" value="TreeGrafter"/>
</dbReference>
<dbReference type="Pfam" id="PF03652">
    <property type="entry name" value="RuvX"/>
    <property type="match status" value="1"/>
</dbReference>
<comment type="similarity">
    <text evidence="5">Belongs to the YqgF HJR family.</text>
</comment>
<protein>
    <recommendedName>
        <fullName evidence="5">Putative pre-16S rRNA nuclease</fullName>
        <ecNumber evidence="5">3.1.-.-</ecNumber>
    </recommendedName>
</protein>
<dbReference type="InterPro" id="IPR012337">
    <property type="entry name" value="RNaseH-like_sf"/>
</dbReference>
<dbReference type="RefSeq" id="WP_025803291.1">
    <property type="nucleotide sequence ID" value="NZ_CP053842.1"/>
</dbReference>
<comment type="subcellular location">
    <subcellularLocation>
        <location evidence="5">Cytoplasm</location>
    </subcellularLocation>
</comment>
<reference evidence="7 8" key="1">
    <citation type="submission" date="2020-10" db="EMBL/GenBank/DDBJ databases">
        <title>Campylobacter and Helicobacter PacBio genomes.</title>
        <authorList>
            <person name="Lane C."/>
        </authorList>
    </citation>
    <scope>NUCLEOTIDE SEQUENCE [LARGE SCALE GENOMIC DNA]</scope>
    <source>
        <strain evidence="7 8">2016D-0077</strain>
    </source>
</reference>
<dbReference type="Gene3D" id="3.30.420.140">
    <property type="entry name" value="YqgF/RNase H-like domain"/>
    <property type="match status" value="1"/>
</dbReference>
<evidence type="ECO:0000313" key="8">
    <source>
        <dbReference type="Proteomes" id="UP000594749"/>
    </source>
</evidence>
<dbReference type="GO" id="GO:0000967">
    <property type="term" value="P:rRNA 5'-end processing"/>
    <property type="evidence" value="ECO:0007669"/>
    <property type="project" value="UniProtKB-UniRule"/>
</dbReference>
<dbReference type="GO" id="GO:0016788">
    <property type="term" value="F:hydrolase activity, acting on ester bonds"/>
    <property type="evidence" value="ECO:0007669"/>
    <property type="project" value="UniProtKB-UniRule"/>
</dbReference>
<gene>
    <name evidence="7" type="primary">ruvX</name>
    <name evidence="7" type="ORF">IMC76_06910</name>
</gene>
<dbReference type="EMBL" id="CP063078">
    <property type="protein sequence ID" value="QOQ86936.1"/>
    <property type="molecule type" value="Genomic_DNA"/>
</dbReference>
<evidence type="ECO:0000256" key="3">
    <source>
        <dbReference type="ARBA" id="ARBA00022722"/>
    </source>
</evidence>
<evidence type="ECO:0000256" key="2">
    <source>
        <dbReference type="ARBA" id="ARBA00022517"/>
    </source>
</evidence>
<keyword evidence="4 5" id="KW-0378">Hydrolase</keyword>
<keyword evidence="2 5" id="KW-0690">Ribosome biogenesis</keyword>
<dbReference type="Proteomes" id="UP000594749">
    <property type="component" value="Chromosome"/>
</dbReference>
<sequence length="129" mass="14044">MIAGLDIGLKRIGIALGYPNGVVVPINAVLRKNRKQASNDVSKVLKEWGVKTIVVGVPLGGSSEDEMRRRVKHFVGLLDFSGEVFYQDESFSSIEASSLGVVNQRKKDGKLDSLSAKIIVERFLSGITK</sequence>
<evidence type="ECO:0000259" key="6">
    <source>
        <dbReference type="SMART" id="SM00732"/>
    </source>
</evidence>
<dbReference type="OrthoDB" id="9796140at2"/>